<dbReference type="Pfam" id="PF02790">
    <property type="entry name" value="COX2_TM"/>
    <property type="match status" value="1"/>
</dbReference>
<dbReference type="SUPFAM" id="SSF81464">
    <property type="entry name" value="Cytochrome c oxidase subunit II-like, transmembrane region"/>
    <property type="match status" value="1"/>
</dbReference>
<dbReference type="InterPro" id="IPR014222">
    <property type="entry name" value="Cyt_c_oxidase_su2"/>
</dbReference>
<evidence type="ECO:0000256" key="2">
    <source>
        <dbReference type="ARBA" id="ARBA00004459"/>
    </source>
</evidence>
<feature type="domain" description="Cytochrome oxidase subunit II transmembrane region profile" evidence="23">
    <location>
        <begin position="20"/>
        <end position="115"/>
    </location>
</feature>
<feature type="signal peptide" evidence="21">
    <location>
        <begin position="1"/>
        <end position="22"/>
    </location>
</feature>
<dbReference type="Pfam" id="PF13442">
    <property type="entry name" value="Cytochrome_CBB3"/>
    <property type="match status" value="1"/>
</dbReference>
<dbReference type="GO" id="GO:0009279">
    <property type="term" value="C:cell outer membrane"/>
    <property type="evidence" value="ECO:0007669"/>
    <property type="project" value="UniProtKB-SubCell"/>
</dbReference>
<evidence type="ECO:0000256" key="14">
    <source>
        <dbReference type="ARBA" id="ARBA00023136"/>
    </source>
</evidence>
<evidence type="ECO:0000256" key="19">
    <source>
        <dbReference type="RuleBase" id="RU004024"/>
    </source>
</evidence>
<evidence type="ECO:0000256" key="5">
    <source>
        <dbReference type="ARBA" id="ARBA00022617"/>
    </source>
</evidence>
<evidence type="ECO:0000256" key="18">
    <source>
        <dbReference type="RuleBase" id="RU000456"/>
    </source>
</evidence>
<keyword evidence="12 17" id="KW-0408">Iron</keyword>
<dbReference type="Gene3D" id="2.60.40.420">
    <property type="entry name" value="Cupredoxins - blue copper proteins"/>
    <property type="match status" value="1"/>
</dbReference>
<keyword evidence="7 18" id="KW-0812">Transmembrane</keyword>
<keyword evidence="4 18" id="KW-0813">Transport</keyword>
<feature type="domain" description="Cytochrome oxidase subunit II copper A binding" evidence="22">
    <location>
        <begin position="116"/>
        <end position="257"/>
    </location>
</feature>
<comment type="similarity">
    <text evidence="3 18">Belongs to the cytochrome c oxidase subunit 2 family.</text>
</comment>
<evidence type="ECO:0000256" key="12">
    <source>
        <dbReference type="ARBA" id="ARBA00023004"/>
    </source>
</evidence>
<protein>
    <recommendedName>
        <fullName evidence="19">Cytochrome c oxidase subunit 2</fullName>
        <ecNumber evidence="19">7.1.1.9</ecNumber>
    </recommendedName>
</protein>
<accession>A0A1K2HFU9</accession>
<keyword evidence="5 17" id="KW-0349">Heme</keyword>
<dbReference type="EC" id="7.1.1.9" evidence="19"/>
<evidence type="ECO:0000256" key="13">
    <source>
        <dbReference type="ARBA" id="ARBA00023008"/>
    </source>
</evidence>
<keyword evidence="13 19" id="KW-0186">Copper</keyword>
<evidence type="ECO:0000259" key="24">
    <source>
        <dbReference type="PROSITE" id="PS51007"/>
    </source>
</evidence>
<evidence type="ECO:0000313" key="26">
    <source>
        <dbReference type="Proteomes" id="UP000186513"/>
    </source>
</evidence>
<dbReference type="STRING" id="1121279.SAMN02745887_01663"/>
<keyword evidence="8 17" id="KW-0479">Metal-binding</keyword>
<evidence type="ECO:0000256" key="21">
    <source>
        <dbReference type="SAM" id="SignalP"/>
    </source>
</evidence>
<dbReference type="Proteomes" id="UP000186513">
    <property type="component" value="Unassembled WGS sequence"/>
</dbReference>
<dbReference type="PRINTS" id="PR01166">
    <property type="entry name" value="CYCOXIDASEII"/>
</dbReference>
<dbReference type="NCBIfam" id="TIGR02866">
    <property type="entry name" value="CoxB"/>
    <property type="match status" value="1"/>
</dbReference>
<dbReference type="PROSITE" id="PS00078">
    <property type="entry name" value="COX2"/>
    <property type="match status" value="1"/>
</dbReference>
<evidence type="ECO:0000256" key="6">
    <source>
        <dbReference type="ARBA" id="ARBA00022660"/>
    </source>
</evidence>
<keyword evidence="10 18" id="KW-0249">Electron transport</keyword>
<evidence type="ECO:0000313" key="25">
    <source>
        <dbReference type="EMBL" id="SFZ75646.1"/>
    </source>
</evidence>
<feature type="transmembrane region" description="Helical" evidence="20">
    <location>
        <begin position="46"/>
        <end position="66"/>
    </location>
</feature>
<evidence type="ECO:0000256" key="16">
    <source>
        <dbReference type="ARBA" id="ARBA00047816"/>
    </source>
</evidence>
<keyword evidence="9" id="KW-1278">Translocase</keyword>
<dbReference type="EMBL" id="FPKR01000006">
    <property type="protein sequence ID" value="SFZ75646.1"/>
    <property type="molecule type" value="Genomic_DNA"/>
</dbReference>
<dbReference type="RefSeq" id="WP_072428191.1">
    <property type="nucleotide sequence ID" value="NZ_FPKR01000006.1"/>
</dbReference>
<dbReference type="InterPro" id="IPR011759">
    <property type="entry name" value="Cyt_c_oxidase_su2_TM_dom"/>
</dbReference>
<evidence type="ECO:0000256" key="17">
    <source>
        <dbReference type="PROSITE-ProRule" id="PRU00433"/>
    </source>
</evidence>
<evidence type="ECO:0000256" key="11">
    <source>
        <dbReference type="ARBA" id="ARBA00022989"/>
    </source>
</evidence>
<evidence type="ECO:0000256" key="9">
    <source>
        <dbReference type="ARBA" id="ARBA00022967"/>
    </source>
</evidence>
<keyword evidence="26" id="KW-1185">Reference proteome</keyword>
<evidence type="ECO:0000256" key="10">
    <source>
        <dbReference type="ARBA" id="ARBA00022982"/>
    </source>
</evidence>
<comment type="cofactor">
    <cofactor evidence="19">
        <name>Cu cation</name>
        <dbReference type="ChEBI" id="CHEBI:23378"/>
    </cofactor>
    <text evidence="19">Binds a copper A center.</text>
</comment>
<evidence type="ECO:0000256" key="1">
    <source>
        <dbReference type="ARBA" id="ARBA00004141"/>
    </source>
</evidence>
<dbReference type="PROSITE" id="PS50999">
    <property type="entry name" value="COX2_TM"/>
    <property type="match status" value="1"/>
</dbReference>
<dbReference type="SUPFAM" id="SSF46626">
    <property type="entry name" value="Cytochrome c"/>
    <property type="match status" value="1"/>
</dbReference>
<dbReference type="GO" id="GO:0020037">
    <property type="term" value="F:heme binding"/>
    <property type="evidence" value="ECO:0007669"/>
    <property type="project" value="InterPro"/>
</dbReference>
<feature type="transmembrane region" description="Helical" evidence="20">
    <location>
        <begin position="87"/>
        <end position="105"/>
    </location>
</feature>
<dbReference type="GO" id="GO:0005507">
    <property type="term" value="F:copper ion binding"/>
    <property type="evidence" value="ECO:0007669"/>
    <property type="project" value="InterPro"/>
</dbReference>
<keyword evidence="11 20" id="KW-1133">Transmembrane helix</keyword>
<dbReference type="Gene3D" id="1.10.760.10">
    <property type="entry name" value="Cytochrome c-like domain"/>
    <property type="match status" value="1"/>
</dbReference>
<keyword evidence="6 18" id="KW-0679">Respiratory chain</keyword>
<evidence type="ECO:0000259" key="22">
    <source>
        <dbReference type="PROSITE" id="PS50857"/>
    </source>
</evidence>
<dbReference type="InterPro" id="IPR009056">
    <property type="entry name" value="Cyt_c-like_dom"/>
</dbReference>
<evidence type="ECO:0000256" key="4">
    <source>
        <dbReference type="ARBA" id="ARBA00022448"/>
    </source>
</evidence>
<sequence length="372" mass="41424">MKNRASGLIASLLLAVSHPAFADYKLNLQTPVNDLAREVYGLHTFLLVICTVIFVVVFGVMFYSIFKHRKSRGHKAANFHESTTVEIIWTIIPVLILVAMAWPATKVIIAQKDTRGVDMTIKVTGYQWKWGYDYLDEGFAFHSRLKTPQEQYENFGGEKPVRNADYLLEVDNPVVVPVGKRVRVLLTANDVIHSWWVPAFSVKQDAIPGFIRDTWFQADKEGVYRGQCVELCGKDHGFMPIVVHVVSQEKYAAWVVEQKKLAAASQDDPNKVWTQADSVARGQKVYEANCAVCHKPDGKGQGAFPALDGSKVVTGDKAGQIDILLNGKNAMPAWGKTLSDTEIAAVMTYTRNSWGNKTGEVLQPVDIKTARK</sequence>
<dbReference type="PROSITE" id="PS50857">
    <property type="entry name" value="COX2_CUA"/>
    <property type="match status" value="1"/>
</dbReference>
<dbReference type="InterPro" id="IPR036257">
    <property type="entry name" value="Cyt_c_oxidase_su2_TM_sf"/>
</dbReference>
<dbReference type="InterPro" id="IPR001505">
    <property type="entry name" value="Copper_CuA"/>
</dbReference>
<evidence type="ECO:0000256" key="3">
    <source>
        <dbReference type="ARBA" id="ARBA00007866"/>
    </source>
</evidence>
<dbReference type="OrthoDB" id="9781261at2"/>
<dbReference type="InterPro" id="IPR002429">
    <property type="entry name" value="CcO_II-like_C"/>
</dbReference>
<proteinExistence type="inferred from homology"/>
<dbReference type="Gene3D" id="1.10.287.90">
    <property type="match status" value="1"/>
</dbReference>
<evidence type="ECO:0000256" key="15">
    <source>
        <dbReference type="ARBA" id="ARBA00024688"/>
    </source>
</evidence>
<dbReference type="InterPro" id="IPR045187">
    <property type="entry name" value="CcO_II"/>
</dbReference>
<dbReference type="GO" id="GO:0016491">
    <property type="term" value="F:oxidoreductase activity"/>
    <property type="evidence" value="ECO:0007669"/>
    <property type="project" value="InterPro"/>
</dbReference>
<dbReference type="InterPro" id="IPR008972">
    <property type="entry name" value="Cupredoxin"/>
</dbReference>
<name>A0A1K2HFU9_9NEIS</name>
<dbReference type="InterPro" id="IPR036909">
    <property type="entry name" value="Cyt_c-like_dom_sf"/>
</dbReference>
<dbReference type="AlphaFoldDB" id="A0A1K2HFU9"/>
<evidence type="ECO:0000256" key="20">
    <source>
        <dbReference type="SAM" id="Phobius"/>
    </source>
</evidence>
<evidence type="ECO:0000256" key="7">
    <source>
        <dbReference type="ARBA" id="ARBA00022692"/>
    </source>
</evidence>
<comment type="catalytic activity">
    <reaction evidence="16 19">
        <text>4 Fe(II)-[cytochrome c] + O2 + 8 H(+)(in) = 4 Fe(III)-[cytochrome c] + 2 H2O + 4 H(+)(out)</text>
        <dbReference type="Rhea" id="RHEA:11436"/>
        <dbReference type="Rhea" id="RHEA-COMP:10350"/>
        <dbReference type="Rhea" id="RHEA-COMP:14399"/>
        <dbReference type="ChEBI" id="CHEBI:15377"/>
        <dbReference type="ChEBI" id="CHEBI:15378"/>
        <dbReference type="ChEBI" id="CHEBI:15379"/>
        <dbReference type="ChEBI" id="CHEBI:29033"/>
        <dbReference type="ChEBI" id="CHEBI:29034"/>
        <dbReference type="EC" id="7.1.1.9"/>
    </reaction>
</comment>
<dbReference type="GO" id="GO:0004129">
    <property type="term" value="F:cytochrome-c oxidase activity"/>
    <property type="evidence" value="ECO:0007669"/>
    <property type="project" value="UniProtKB-EC"/>
</dbReference>
<dbReference type="GO" id="GO:0005886">
    <property type="term" value="C:plasma membrane"/>
    <property type="evidence" value="ECO:0007669"/>
    <property type="project" value="UniProtKB-SubCell"/>
</dbReference>
<dbReference type="PANTHER" id="PTHR22888:SF9">
    <property type="entry name" value="CYTOCHROME C OXIDASE SUBUNIT 2"/>
    <property type="match status" value="1"/>
</dbReference>
<evidence type="ECO:0000259" key="23">
    <source>
        <dbReference type="PROSITE" id="PS50999"/>
    </source>
</evidence>
<gene>
    <name evidence="25" type="ORF">SAMN02745887_01663</name>
</gene>
<feature type="chain" id="PRO_5009678475" description="Cytochrome c oxidase subunit 2" evidence="21">
    <location>
        <begin position="23"/>
        <end position="372"/>
    </location>
</feature>
<dbReference type="SUPFAM" id="SSF49503">
    <property type="entry name" value="Cupredoxins"/>
    <property type="match status" value="1"/>
</dbReference>
<dbReference type="GO" id="GO:0042773">
    <property type="term" value="P:ATP synthesis coupled electron transport"/>
    <property type="evidence" value="ECO:0007669"/>
    <property type="project" value="TreeGrafter"/>
</dbReference>
<feature type="domain" description="Cytochrome c" evidence="24">
    <location>
        <begin position="277"/>
        <end position="354"/>
    </location>
</feature>
<evidence type="ECO:0000256" key="8">
    <source>
        <dbReference type="ARBA" id="ARBA00022723"/>
    </source>
</evidence>
<dbReference type="Pfam" id="PF00116">
    <property type="entry name" value="COX2"/>
    <property type="match status" value="1"/>
</dbReference>
<keyword evidence="14 20" id="KW-0472">Membrane</keyword>
<organism evidence="25 26">
    <name type="scientific">Chitinimonas taiwanensis DSM 18899</name>
    <dbReference type="NCBI Taxonomy" id="1121279"/>
    <lineage>
        <taxon>Bacteria</taxon>
        <taxon>Pseudomonadati</taxon>
        <taxon>Pseudomonadota</taxon>
        <taxon>Betaproteobacteria</taxon>
        <taxon>Neisseriales</taxon>
        <taxon>Chitinibacteraceae</taxon>
        <taxon>Chitinimonas</taxon>
    </lineage>
</organism>
<dbReference type="PANTHER" id="PTHR22888">
    <property type="entry name" value="CYTOCHROME C OXIDASE, SUBUNIT II"/>
    <property type="match status" value="1"/>
</dbReference>
<dbReference type="PROSITE" id="PS51007">
    <property type="entry name" value="CYTC"/>
    <property type="match status" value="1"/>
</dbReference>
<keyword evidence="21" id="KW-0732">Signal</keyword>
<comment type="function">
    <text evidence="15 19">Subunits I and II form the functional core of the enzyme complex. Electrons originating in cytochrome c are transferred via heme a and Cu(A) to the binuclear center formed by heme a3 and Cu(B).</text>
</comment>
<reference evidence="25 26" key="1">
    <citation type="submission" date="2016-11" db="EMBL/GenBank/DDBJ databases">
        <authorList>
            <person name="Jaros S."/>
            <person name="Januszkiewicz K."/>
            <person name="Wedrychowicz H."/>
        </authorList>
    </citation>
    <scope>NUCLEOTIDE SEQUENCE [LARGE SCALE GENOMIC DNA]</scope>
    <source>
        <strain evidence="25 26">DSM 18899</strain>
    </source>
</reference>
<comment type="subcellular location">
    <subcellularLocation>
        <location evidence="18">Cell membrane</location>
        <topology evidence="18">Multi-pass membrane protein</topology>
    </subcellularLocation>
    <subcellularLocation>
        <location evidence="2">Cell outer membrane</location>
        <topology evidence="2">Lipid-anchor</topology>
    </subcellularLocation>
    <subcellularLocation>
        <location evidence="1">Membrane</location>
        <topology evidence="1">Multi-pass membrane protein</topology>
    </subcellularLocation>
</comment>